<dbReference type="CDD" id="cd05828">
    <property type="entry name" value="Sortase_D_1"/>
    <property type="match status" value="1"/>
</dbReference>
<feature type="compositionally biased region" description="Basic and acidic residues" evidence="2">
    <location>
        <begin position="50"/>
        <end position="68"/>
    </location>
</feature>
<accession>A0ABS5NWK7</accession>
<dbReference type="SUPFAM" id="SSF63817">
    <property type="entry name" value="Sortase"/>
    <property type="match status" value="1"/>
</dbReference>
<evidence type="ECO:0000313" key="4">
    <source>
        <dbReference type="Proteomes" id="UP000681027"/>
    </source>
</evidence>
<dbReference type="RefSeq" id="WP_213103434.1">
    <property type="nucleotide sequence ID" value="NZ_JAGYPM010000004.1"/>
</dbReference>
<dbReference type="InterPro" id="IPR041999">
    <property type="entry name" value="Sortase_D_1"/>
</dbReference>
<protein>
    <submittedName>
        <fullName evidence="3">Class D sortase</fullName>
    </submittedName>
</protein>
<keyword evidence="4" id="KW-1185">Reference proteome</keyword>
<dbReference type="NCBIfam" id="TIGR01076">
    <property type="entry name" value="sortase_fam"/>
    <property type="match status" value="1"/>
</dbReference>
<dbReference type="Proteomes" id="UP000681027">
    <property type="component" value="Unassembled WGS sequence"/>
</dbReference>
<dbReference type="Pfam" id="PF04203">
    <property type="entry name" value="Sortase"/>
    <property type="match status" value="1"/>
</dbReference>
<dbReference type="Gene3D" id="2.40.260.10">
    <property type="entry name" value="Sortase"/>
    <property type="match status" value="1"/>
</dbReference>
<dbReference type="EMBL" id="JAGYPM010000004">
    <property type="protein sequence ID" value="MBS4191976.1"/>
    <property type="molecule type" value="Genomic_DNA"/>
</dbReference>
<dbReference type="InterPro" id="IPR005754">
    <property type="entry name" value="Sortase"/>
</dbReference>
<proteinExistence type="predicted"/>
<sequence length="219" mass="24007">MGIFVLLFPFFILGYSKAMSNALQEEAESSFNVENSSENPVQELTADLISEKDKTSDMDETSPTHEDYQTGLYPEPAPELIVQPKNGEIIGMLTIPNLGIHEAILEGTGQRELAKAPGHLPGTVFPGQIGTSIIAAHNSSTFRHLDQLEEGMEFSVTTEQGVFTFSVTGQRILNVNDSLPDMAYPAIALETCYPLDALYLTDKRLFVEAALIKSELKPK</sequence>
<reference evidence="3 4" key="1">
    <citation type="submission" date="2021-05" db="EMBL/GenBank/DDBJ databases">
        <title>Novel Bacillus species.</title>
        <authorList>
            <person name="Liu G."/>
        </authorList>
    </citation>
    <scope>NUCLEOTIDE SEQUENCE [LARGE SCALE GENOMIC DNA]</scope>
    <source>
        <strain evidence="3 4">FJAT-49705</strain>
    </source>
</reference>
<comment type="caution">
    <text evidence="3">The sequence shown here is derived from an EMBL/GenBank/DDBJ whole genome shotgun (WGS) entry which is preliminary data.</text>
</comment>
<evidence type="ECO:0000313" key="3">
    <source>
        <dbReference type="EMBL" id="MBS4191976.1"/>
    </source>
</evidence>
<feature type="region of interest" description="Disordered" evidence="2">
    <location>
        <begin position="50"/>
        <end position="72"/>
    </location>
</feature>
<keyword evidence="1" id="KW-0378">Hydrolase</keyword>
<evidence type="ECO:0000256" key="2">
    <source>
        <dbReference type="SAM" id="MobiDB-lite"/>
    </source>
</evidence>
<gene>
    <name evidence="3" type="ORF">KHA94_17565</name>
</gene>
<name>A0ABS5NWK7_9BACI</name>
<dbReference type="InterPro" id="IPR023365">
    <property type="entry name" value="Sortase_dom-sf"/>
</dbReference>
<organism evidence="3 4">
    <name type="scientific">Cytobacillus citreus</name>
    <dbReference type="NCBI Taxonomy" id="2833586"/>
    <lineage>
        <taxon>Bacteria</taxon>
        <taxon>Bacillati</taxon>
        <taxon>Bacillota</taxon>
        <taxon>Bacilli</taxon>
        <taxon>Bacillales</taxon>
        <taxon>Bacillaceae</taxon>
        <taxon>Cytobacillus</taxon>
    </lineage>
</organism>
<evidence type="ECO:0000256" key="1">
    <source>
        <dbReference type="ARBA" id="ARBA00022801"/>
    </source>
</evidence>